<evidence type="ECO:0000313" key="1">
    <source>
        <dbReference type="EMBL" id="CAL1377690.1"/>
    </source>
</evidence>
<reference evidence="1 2" key="1">
    <citation type="submission" date="2024-04" db="EMBL/GenBank/DDBJ databases">
        <authorList>
            <person name="Fracassetti M."/>
        </authorList>
    </citation>
    <scope>NUCLEOTIDE SEQUENCE [LARGE SCALE GENOMIC DNA]</scope>
</reference>
<proteinExistence type="predicted"/>
<accession>A0AAV2DWG2</accession>
<dbReference type="EMBL" id="OZ034816">
    <property type="protein sequence ID" value="CAL1377690.1"/>
    <property type="molecule type" value="Genomic_DNA"/>
</dbReference>
<keyword evidence="2" id="KW-1185">Reference proteome</keyword>
<sequence length="85" mass="9085">MGNRSPAEKPFAALCRWETKLVEQGNIFVLQQLPAALTPAPIGELSDDDSILSNEALAVDLAIPLPALSFFFLVEPAASPVEGKH</sequence>
<organism evidence="1 2">
    <name type="scientific">Linum trigynum</name>
    <dbReference type="NCBI Taxonomy" id="586398"/>
    <lineage>
        <taxon>Eukaryota</taxon>
        <taxon>Viridiplantae</taxon>
        <taxon>Streptophyta</taxon>
        <taxon>Embryophyta</taxon>
        <taxon>Tracheophyta</taxon>
        <taxon>Spermatophyta</taxon>
        <taxon>Magnoliopsida</taxon>
        <taxon>eudicotyledons</taxon>
        <taxon>Gunneridae</taxon>
        <taxon>Pentapetalae</taxon>
        <taxon>rosids</taxon>
        <taxon>fabids</taxon>
        <taxon>Malpighiales</taxon>
        <taxon>Linaceae</taxon>
        <taxon>Linum</taxon>
    </lineage>
</organism>
<name>A0AAV2DWG2_9ROSI</name>
<dbReference type="AlphaFoldDB" id="A0AAV2DWG2"/>
<protein>
    <submittedName>
        <fullName evidence="1">Uncharacterized protein</fullName>
    </submittedName>
</protein>
<dbReference type="Proteomes" id="UP001497516">
    <property type="component" value="Chromosome 3"/>
</dbReference>
<gene>
    <name evidence="1" type="ORF">LTRI10_LOCUS19321</name>
</gene>
<evidence type="ECO:0000313" key="2">
    <source>
        <dbReference type="Proteomes" id="UP001497516"/>
    </source>
</evidence>